<dbReference type="PANTHER" id="PTHR15830:SF10">
    <property type="entry name" value="TELOMERE LENGTH REGULATION PROTEIN TEL2 HOMOLOG"/>
    <property type="match status" value="1"/>
</dbReference>
<dbReference type="InterPro" id="IPR038528">
    <property type="entry name" value="TEL2_C_sf"/>
</dbReference>
<evidence type="ECO:0000256" key="4">
    <source>
        <dbReference type="SAM" id="MobiDB-lite"/>
    </source>
</evidence>
<keyword evidence="3" id="KW-0963">Cytoplasm</keyword>
<reference evidence="7 8" key="1">
    <citation type="journal article" date="2023" name="Hortic Res">
        <title>The complete reference genome for grapevine (Vitis vinifera L.) genetics and breeding.</title>
        <authorList>
            <person name="Shi X."/>
            <person name="Cao S."/>
            <person name="Wang X."/>
            <person name="Huang S."/>
            <person name="Wang Y."/>
            <person name="Liu Z."/>
            <person name="Liu W."/>
            <person name="Leng X."/>
            <person name="Peng Y."/>
            <person name="Wang N."/>
            <person name="Wang Y."/>
            <person name="Ma Z."/>
            <person name="Xu X."/>
            <person name="Zhang F."/>
            <person name="Xue H."/>
            <person name="Zhong H."/>
            <person name="Wang Y."/>
            <person name="Zhang K."/>
            <person name="Velt A."/>
            <person name="Avia K."/>
            <person name="Holtgrawe D."/>
            <person name="Grimplet J."/>
            <person name="Matus J.T."/>
            <person name="Ware D."/>
            <person name="Wu X."/>
            <person name="Wang H."/>
            <person name="Liu C."/>
            <person name="Fang Y."/>
            <person name="Rustenholz C."/>
            <person name="Cheng Z."/>
            <person name="Xiao H."/>
            <person name="Zhou Y."/>
        </authorList>
    </citation>
    <scope>NUCLEOTIDE SEQUENCE [LARGE SCALE GENOMIC DNA]</scope>
    <source>
        <strain evidence="8">cv. Pinot noir / PN40024</strain>
        <tissue evidence="7">Leaf</tissue>
    </source>
</reference>
<comment type="similarity">
    <text evidence="2">Belongs to the TEL2 family.</text>
</comment>
<dbReference type="PANTHER" id="PTHR15830">
    <property type="entry name" value="TELOMERE LENGTH REGULATION PROTEIN TEL2 FAMILY MEMBER"/>
    <property type="match status" value="1"/>
</dbReference>
<evidence type="ECO:0000259" key="6">
    <source>
        <dbReference type="Pfam" id="PF25320"/>
    </source>
</evidence>
<dbReference type="InterPro" id="IPR019337">
    <property type="entry name" value="Telomere_length_regulation_dom"/>
</dbReference>
<keyword evidence="8" id="KW-1185">Reference proteome</keyword>
<sequence length="1105" mass="123242">MGPEIPTPTILVSSSTLVPCHNGRVFIWPYRFMYLGKSFEAIPEEHETDAIDYNEVMSSDDVVLRQGAMKGAQLREIKIAVEGMENGPKRRRRELEPTVLHKVGDVISAINEAKHVDQLICALHSLAVRLFPLDSSAFSGSIDEQYRDQVLRTEVPSSDERSDWWWVFYQGTAFPTLARVLLYEVASNWLACFPISAQKHVYDVFFVEGLATEVVQTLVPCLQHNARDSLRVNTVCLNAERLLVLCLFENDGILQMAREFGSSFQSEDSISERMKPAVSRVAQLMVSIPDKAPLGAPTSLSSHFFFKQIAIQLLAGVEEKSMKLHDEAASLDKNGMDGTFLFVGETFARICRRGSIDVLLGEVIPRILAHIRSCLQSNTDLIDADVFETNPGFLFWSKMMEAIKDPYAVERMSEQILHYLATEQASDTEAYWTLWMLFHQIFYRQKSVRSMFIDKFLLWKVFPLCCLRWILQFAVLECPPGANSLTKGHNTRGLIDTVQHLVTVWSKQEFVQSAPIEQQTYITAAVGISLEKMSKEELDATKEVMHSILRGVSCRLESPDHLVRRMASSVALVFSKVVDPKNPLHLDDSCSGETIDWEFGLVTPDKGIQVASSSTEKGIKEIENSTASVAGKELDSAVDGGAGNNLKDRDKKLSKFRLVDPDEIIDPAMLNDESTSGGSDDDNASDNSESSNDSSLQPYDLSDDDTDLKKKITQVVDVVGALRKSDDADGVERALDVAENLVRASPDELRHLTGDLVRTLVQVRCSDLTIEGEEESAEEKRQKALVALLVTCPFESLDALHKLLYSPNVDVSQRILILDIMTDAAQELADTRTMKPKRQPGALISTISETQPWFLPSSIGPPGAGSWKEMSGTGSLLNLSYSYERELPPKPNQVKRGKTRRWSLRLKNMPESQTEWSQNKFPLYAAAFMLPAMQGFDKRRHGVDLLARDFIVLGKLIYMLGVCMKCASMHPEASALASPLLDMLSSREVCYHKEAYVRRSVLFAASCVLMALHPSYVASALVEGNPELSKGLEWVRTWALNVADTDTDKDCYTMAMTCLQLHAEMALQASRALETSESTFKTKSIGLSSNMLKGEIKIPHPSVQY</sequence>
<dbReference type="Gene3D" id="1.25.40.720">
    <property type="entry name" value="Telomere length regulation protein 2, C-terminal domain"/>
    <property type="match status" value="1"/>
</dbReference>
<feature type="region of interest" description="Disordered" evidence="4">
    <location>
        <begin position="664"/>
        <end position="704"/>
    </location>
</feature>
<proteinExistence type="inferred from homology"/>
<evidence type="ECO:0000313" key="8">
    <source>
        <dbReference type="Proteomes" id="UP001227230"/>
    </source>
</evidence>
<protein>
    <recommendedName>
        <fullName evidence="9">Telomere length regulation protein conserved domain-containing protein</fullName>
    </recommendedName>
</protein>
<organism evidence="7 8">
    <name type="scientific">Vitis vinifera</name>
    <name type="common">Grape</name>
    <dbReference type="NCBI Taxonomy" id="29760"/>
    <lineage>
        <taxon>Eukaryota</taxon>
        <taxon>Viridiplantae</taxon>
        <taxon>Streptophyta</taxon>
        <taxon>Embryophyta</taxon>
        <taxon>Tracheophyta</taxon>
        <taxon>Spermatophyta</taxon>
        <taxon>Magnoliopsida</taxon>
        <taxon>eudicotyledons</taxon>
        <taxon>Gunneridae</taxon>
        <taxon>Pentapetalae</taxon>
        <taxon>rosids</taxon>
        <taxon>Vitales</taxon>
        <taxon>Vitaceae</taxon>
        <taxon>Viteae</taxon>
        <taxon>Vitis</taxon>
    </lineage>
</organism>
<evidence type="ECO:0008006" key="9">
    <source>
        <dbReference type="Google" id="ProtNLM"/>
    </source>
</evidence>
<dbReference type="EMBL" id="CP126664">
    <property type="protein sequence ID" value="WKA08867.1"/>
    <property type="molecule type" value="Genomic_DNA"/>
</dbReference>
<comment type="subcellular location">
    <subcellularLocation>
        <location evidence="1">Cytoplasm</location>
    </subcellularLocation>
</comment>
<evidence type="ECO:0000259" key="5">
    <source>
        <dbReference type="Pfam" id="PF10193"/>
    </source>
</evidence>
<feature type="domain" description="Telomere length regulation protein conserved" evidence="5">
    <location>
        <begin position="714"/>
        <end position="825"/>
    </location>
</feature>
<accession>A0ABY9DPA6</accession>
<dbReference type="InterPro" id="IPR016024">
    <property type="entry name" value="ARM-type_fold"/>
</dbReference>
<dbReference type="InterPro" id="IPR057348">
    <property type="entry name" value="TELO2_ARM"/>
</dbReference>
<dbReference type="Pfam" id="PF10193">
    <property type="entry name" value="Telomere_reg-2"/>
    <property type="match status" value="1"/>
</dbReference>
<dbReference type="Proteomes" id="UP001227230">
    <property type="component" value="Chromosome 17"/>
</dbReference>
<dbReference type="InterPro" id="IPR051970">
    <property type="entry name" value="TEL2_Regulation"/>
</dbReference>
<dbReference type="SUPFAM" id="SSF48371">
    <property type="entry name" value="ARM repeat"/>
    <property type="match status" value="1"/>
</dbReference>
<dbReference type="Pfam" id="PF25320">
    <property type="entry name" value="TELO2_ARM"/>
    <property type="match status" value="1"/>
</dbReference>
<evidence type="ECO:0000256" key="3">
    <source>
        <dbReference type="ARBA" id="ARBA00022490"/>
    </source>
</evidence>
<feature type="domain" description="TELO2 ARM repeat" evidence="6">
    <location>
        <begin position="357"/>
        <end position="597"/>
    </location>
</feature>
<feature type="compositionally biased region" description="Low complexity" evidence="4">
    <location>
        <begin position="685"/>
        <end position="695"/>
    </location>
</feature>
<evidence type="ECO:0000313" key="7">
    <source>
        <dbReference type="EMBL" id="WKA08867.1"/>
    </source>
</evidence>
<name>A0ABY9DPA6_VITVI</name>
<evidence type="ECO:0000256" key="2">
    <source>
        <dbReference type="ARBA" id="ARBA00006133"/>
    </source>
</evidence>
<gene>
    <name evidence="7" type="ORF">VitviT2T_026552</name>
</gene>
<evidence type="ECO:0000256" key="1">
    <source>
        <dbReference type="ARBA" id="ARBA00004496"/>
    </source>
</evidence>